<dbReference type="Gramene" id="ONI26884">
    <property type="protein sequence ID" value="ONI26884"/>
    <property type="gene ID" value="PRUPE_1G052800"/>
</dbReference>
<keyword evidence="2" id="KW-1185">Reference proteome</keyword>
<sequence length="72" mass="8397">MQKLWHMNKNFRQTQHGHTKSKAADSVVGFRFLSYSNSKCDTSFQDSYYILNQSCVAPQFAVTRKYKLLDSL</sequence>
<organism evidence="1 2">
    <name type="scientific">Prunus persica</name>
    <name type="common">Peach</name>
    <name type="synonym">Amygdalus persica</name>
    <dbReference type="NCBI Taxonomy" id="3760"/>
    <lineage>
        <taxon>Eukaryota</taxon>
        <taxon>Viridiplantae</taxon>
        <taxon>Streptophyta</taxon>
        <taxon>Embryophyta</taxon>
        <taxon>Tracheophyta</taxon>
        <taxon>Spermatophyta</taxon>
        <taxon>Magnoliopsida</taxon>
        <taxon>eudicotyledons</taxon>
        <taxon>Gunneridae</taxon>
        <taxon>Pentapetalae</taxon>
        <taxon>rosids</taxon>
        <taxon>fabids</taxon>
        <taxon>Rosales</taxon>
        <taxon>Rosaceae</taxon>
        <taxon>Amygdaloideae</taxon>
        <taxon>Amygdaleae</taxon>
        <taxon>Prunus</taxon>
    </lineage>
</organism>
<dbReference type="EMBL" id="CM007651">
    <property type="protein sequence ID" value="ONI26884.1"/>
    <property type="molecule type" value="Genomic_DNA"/>
</dbReference>
<evidence type="ECO:0000313" key="1">
    <source>
        <dbReference type="EMBL" id="ONI26884.1"/>
    </source>
</evidence>
<dbReference type="Proteomes" id="UP000006882">
    <property type="component" value="Chromosome G1"/>
</dbReference>
<accession>A0A251QST5</accession>
<reference evidence="1 2" key="1">
    <citation type="journal article" date="2013" name="Nat. Genet.">
        <title>The high-quality draft genome of peach (Prunus persica) identifies unique patterns of genetic diversity, domestication and genome evolution.</title>
        <authorList>
            <consortium name="International Peach Genome Initiative"/>
            <person name="Verde I."/>
            <person name="Abbott A.G."/>
            <person name="Scalabrin S."/>
            <person name="Jung S."/>
            <person name="Shu S."/>
            <person name="Marroni F."/>
            <person name="Zhebentyayeva T."/>
            <person name="Dettori M.T."/>
            <person name="Grimwood J."/>
            <person name="Cattonaro F."/>
            <person name="Zuccolo A."/>
            <person name="Rossini L."/>
            <person name="Jenkins J."/>
            <person name="Vendramin E."/>
            <person name="Meisel L.A."/>
            <person name="Decroocq V."/>
            <person name="Sosinski B."/>
            <person name="Prochnik S."/>
            <person name="Mitros T."/>
            <person name="Policriti A."/>
            <person name="Cipriani G."/>
            <person name="Dondini L."/>
            <person name="Ficklin S."/>
            <person name="Goodstein D.M."/>
            <person name="Xuan P."/>
            <person name="Del Fabbro C."/>
            <person name="Aramini V."/>
            <person name="Copetti D."/>
            <person name="Gonzalez S."/>
            <person name="Horner D.S."/>
            <person name="Falchi R."/>
            <person name="Lucas S."/>
            <person name="Mica E."/>
            <person name="Maldonado J."/>
            <person name="Lazzari B."/>
            <person name="Bielenberg D."/>
            <person name="Pirona R."/>
            <person name="Miculan M."/>
            <person name="Barakat A."/>
            <person name="Testolin R."/>
            <person name="Stella A."/>
            <person name="Tartarini S."/>
            <person name="Tonutti P."/>
            <person name="Arus P."/>
            <person name="Orellana A."/>
            <person name="Wells C."/>
            <person name="Main D."/>
            <person name="Vizzotto G."/>
            <person name="Silva H."/>
            <person name="Salamini F."/>
            <person name="Schmutz J."/>
            <person name="Morgante M."/>
            <person name="Rokhsar D.S."/>
        </authorList>
    </citation>
    <scope>NUCLEOTIDE SEQUENCE [LARGE SCALE GENOMIC DNA]</scope>
    <source>
        <strain evidence="2">cv. Nemared</strain>
    </source>
</reference>
<protein>
    <submittedName>
        <fullName evidence="1">Uncharacterized protein</fullName>
    </submittedName>
</protein>
<proteinExistence type="predicted"/>
<evidence type="ECO:0000313" key="2">
    <source>
        <dbReference type="Proteomes" id="UP000006882"/>
    </source>
</evidence>
<dbReference type="AlphaFoldDB" id="A0A251QST5"/>
<gene>
    <name evidence="1" type="ORF">PRUPE_1G052800</name>
</gene>
<name>A0A251QST5_PRUPE</name>